<organism evidence="1">
    <name type="scientific">marine metagenome</name>
    <dbReference type="NCBI Taxonomy" id="408172"/>
    <lineage>
        <taxon>unclassified sequences</taxon>
        <taxon>metagenomes</taxon>
        <taxon>ecological metagenomes</taxon>
    </lineage>
</organism>
<proteinExistence type="predicted"/>
<gene>
    <name evidence="1" type="ORF">METZ01_LOCUS193239</name>
</gene>
<accession>A0A382DQA6</accession>
<feature type="non-terminal residue" evidence="1">
    <location>
        <position position="157"/>
    </location>
</feature>
<reference evidence="1" key="1">
    <citation type="submission" date="2018-05" db="EMBL/GenBank/DDBJ databases">
        <authorList>
            <person name="Lanie J.A."/>
            <person name="Ng W.-L."/>
            <person name="Kazmierczak K.M."/>
            <person name="Andrzejewski T.M."/>
            <person name="Davidsen T.M."/>
            <person name="Wayne K.J."/>
            <person name="Tettelin H."/>
            <person name="Glass J.I."/>
            <person name="Rusch D."/>
            <person name="Podicherti R."/>
            <person name="Tsui H.-C.T."/>
            <person name="Winkler M.E."/>
        </authorList>
    </citation>
    <scope>NUCLEOTIDE SEQUENCE</scope>
</reference>
<dbReference type="EMBL" id="UINC01040467">
    <property type="protein sequence ID" value="SVB40385.1"/>
    <property type="molecule type" value="Genomic_DNA"/>
</dbReference>
<protein>
    <submittedName>
        <fullName evidence="1">Uncharacterized protein</fullName>
    </submittedName>
</protein>
<evidence type="ECO:0000313" key="1">
    <source>
        <dbReference type="EMBL" id="SVB40385.1"/>
    </source>
</evidence>
<dbReference type="AlphaFoldDB" id="A0A382DQA6"/>
<name>A0A382DQA6_9ZZZZ</name>
<sequence length="157" mass="18514">MQMQPRELAIPIETNRANINIPKVWFRAFTEPQVCEQMNKFVRETNYSHYLVNSDDAILYKRAVDTVLQNAPKCDIFTAWVNMHMNGEEMSIISNVATSRLPIIDQDRWPEKEDFPEYLTIDEVLNKPNNFEVCVVCFCISSFKRNILLEYPLQTYR</sequence>